<dbReference type="SUPFAM" id="SSF48452">
    <property type="entry name" value="TPR-like"/>
    <property type="match status" value="1"/>
</dbReference>
<dbReference type="InterPro" id="IPR011990">
    <property type="entry name" value="TPR-like_helical_dom_sf"/>
</dbReference>
<keyword evidence="4" id="KW-0732">Signal</keyword>
<reference evidence="5" key="1">
    <citation type="submission" date="2023-07" db="EMBL/GenBank/DDBJ databases">
        <authorList>
            <person name="Kim M.K."/>
        </authorList>
    </citation>
    <scope>NUCLEOTIDE SEQUENCE</scope>
    <source>
        <strain evidence="5">M29</strain>
    </source>
</reference>
<feature type="chain" id="PRO_5046509598" description="Tetratricopeptide repeat protein" evidence="4">
    <location>
        <begin position="23"/>
        <end position="301"/>
    </location>
</feature>
<evidence type="ECO:0000256" key="2">
    <source>
        <dbReference type="SAM" id="MobiDB-lite"/>
    </source>
</evidence>
<evidence type="ECO:0000256" key="1">
    <source>
        <dbReference type="PROSITE-ProRule" id="PRU00339"/>
    </source>
</evidence>
<name>A0ABT9AAC0_9BACT</name>
<gene>
    <name evidence="5" type="ORF">Q5H92_10460</name>
</gene>
<keyword evidence="6" id="KW-1185">Reference proteome</keyword>
<dbReference type="PROSITE" id="PS50005">
    <property type="entry name" value="TPR"/>
    <property type="match status" value="1"/>
</dbReference>
<evidence type="ECO:0000313" key="5">
    <source>
        <dbReference type="EMBL" id="MDO7846780.1"/>
    </source>
</evidence>
<comment type="caution">
    <text evidence="5">The sequence shown here is derived from an EMBL/GenBank/DDBJ whole genome shotgun (WGS) entry which is preliminary data.</text>
</comment>
<dbReference type="Proteomes" id="UP001167796">
    <property type="component" value="Unassembled WGS sequence"/>
</dbReference>
<accession>A0ABT9AAC0</accession>
<sequence length="301" mass="33548">MRLSLNRLATLGLLLLANPAAACFNDHAATKLDGSYQSSDDSDLTMPAPPQGRNLAAEAPANRRRLQVLDSLWRTRHRLADYAGYGLTLAYLGRYAEARTMFEQLNAWQPNQYETAANLGTVYELLGQNQLALRWIEKAIQLNPRSHRGTEWLHANILRAKLRGAAAINSVDLLGVDFGTAAAPVPALRGGRPLDSIQYALQYQLRERLSFVPPPDSVVAELLFDLGNAYALTSNVESAERVYAQAEQFGYDGSLLMKRRAYFWWLREGRDIAFSVVLLGLVGLAGFGLWRLGWGLRRRFA</sequence>
<evidence type="ECO:0008006" key="7">
    <source>
        <dbReference type="Google" id="ProtNLM"/>
    </source>
</evidence>
<dbReference type="Gene3D" id="1.25.40.10">
    <property type="entry name" value="Tetratricopeptide repeat domain"/>
    <property type="match status" value="1"/>
</dbReference>
<keyword evidence="1" id="KW-0802">TPR repeat</keyword>
<organism evidence="5 6">
    <name type="scientific">Hymenobacter mellowenesis</name>
    <dbReference type="NCBI Taxonomy" id="3063995"/>
    <lineage>
        <taxon>Bacteria</taxon>
        <taxon>Pseudomonadati</taxon>
        <taxon>Bacteroidota</taxon>
        <taxon>Cytophagia</taxon>
        <taxon>Cytophagales</taxon>
        <taxon>Hymenobacteraceae</taxon>
        <taxon>Hymenobacter</taxon>
    </lineage>
</organism>
<evidence type="ECO:0000256" key="3">
    <source>
        <dbReference type="SAM" id="Phobius"/>
    </source>
</evidence>
<dbReference type="EMBL" id="JAUQSX010000004">
    <property type="protein sequence ID" value="MDO7846780.1"/>
    <property type="molecule type" value="Genomic_DNA"/>
</dbReference>
<evidence type="ECO:0000256" key="4">
    <source>
        <dbReference type="SAM" id="SignalP"/>
    </source>
</evidence>
<feature type="transmembrane region" description="Helical" evidence="3">
    <location>
        <begin position="272"/>
        <end position="290"/>
    </location>
</feature>
<evidence type="ECO:0000313" key="6">
    <source>
        <dbReference type="Proteomes" id="UP001167796"/>
    </source>
</evidence>
<dbReference type="InterPro" id="IPR019734">
    <property type="entry name" value="TPR_rpt"/>
</dbReference>
<dbReference type="SMART" id="SM00028">
    <property type="entry name" value="TPR"/>
    <property type="match status" value="2"/>
</dbReference>
<feature type="repeat" description="TPR" evidence="1">
    <location>
        <begin position="113"/>
        <end position="146"/>
    </location>
</feature>
<proteinExistence type="predicted"/>
<feature type="region of interest" description="Disordered" evidence="2">
    <location>
        <begin position="35"/>
        <end position="55"/>
    </location>
</feature>
<protein>
    <recommendedName>
        <fullName evidence="7">Tetratricopeptide repeat protein</fullName>
    </recommendedName>
</protein>
<keyword evidence="3" id="KW-0472">Membrane</keyword>
<keyword evidence="3" id="KW-0812">Transmembrane</keyword>
<keyword evidence="3" id="KW-1133">Transmembrane helix</keyword>
<dbReference type="Pfam" id="PF13181">
    <property type="entry name" value="TPR_8"/>
    <property type="match status" value="2"/>
</dbReference>
<feature type="signal peptide" evidence="4">
    <location>
        <begin position="1"/>
        <end position="22"/>
    </location>
</feature>